<dbReference type="OrthoDB" id="9785812at2"/>
<dbReference type="AlphaFoldDB" id="A0A1X9N8L2"/>
<dbReference type="InterPro" id="IPR020843">
    <property type="entry name" value="ER"/>
</dbReference>
<sequence length="324" mass="34280">MSKAIVISQPGDSSAMQWQDIELAPLGANQARIKHTVVGFNMIDTYMRKGLYPVELPAVLGVEGVGVVEAIGADVSHIAVGDRVAYMTREPGAYAEQRNVDAMRLVSIPDGISDEVAAASFLKGLTVWALLTESYSVKAGDNVLIYAAAGGVGSLMCQWAKALGARVIGVVGSGAKVALAKQYGCDEVINRNEQDILATVKTLTNDEGVQVVYDSLGAATFETSLDCIAPLGSMVSFGNATGAVPPFNILGLAARGSLKLVRPQVFAYVEKREHLERGAAALFDMIQREKMRVEISQRIPMPEAAKAHDTVESGNTTGATVLVL</sequence>
<dbReference type="Gene3D" id="3.40.50.720">
    <property type="entry name" value="NAD(P)-binding Rossmann-like Domain"/>
    <property type="match status" value="1"/>
</dbReference>
<dbReference type="RefSeq" id="WP_085758145.1">
    <property type="nucleotide sequence ID" value="NZ_CP019343.1"/>
</dbReference>
<dbReference type="PROSITE" id="PS01162">
    <property type="entry name" value="QOR_ZETA_CRYSTAL"/>
    <property type="match status" value="1"/>
</dbReference>
<dbReference type="InterPro" id="IPR013149">
    <property type="entry name" value="ADH-like_C"/>
</dbReference>
<dbReference type="Pfam" id="PF00107">
    <property type="entry name" value="ADH_zinc_N"/>
    <property type="match status" value="1"/>
</dbReference>
<dbReference type="SMART" id="SM00829">
    <property type="entry name" value="PKS_ER"/>
    <property type="match status" value="1"/>
</dbReference>
<dbReference type="InterPro" id="IPR013154">
    <property type="entry name" value="ADH-like_N"/>
</dbReference>
<dbReference type="CDD" id="cd05286">
    <property type="entry name" value="QOR2"/>
    <property type="match status" value="1"/>
</dbReference>
<dbReference type="InterPro" id="IPR047618">
    <property type="entry name" value="QOR-like"/>
</dbReference>
<accession>A0A1X9N8L2</accession>
<keyword evidence="8" id="KW-1185">Reference proteome</keyword>
<evidence type="ECO:0000256" key="2">
    <source>
        <dbReference type="ARBA" id="ARBA00022857"/>
    </source>
</evidence>
<reference evidence="7 8" key="1">
    <citation type="submission" date="2016-11" db="EMBL/GenBank/DDBJ databases">
        <title>Trade-off between light-utilization and light-protection in marine flavobacteria.</title>
        <authorList>
            <person name="Kumagai Y."/>
        </authorList>
    </citation>
    <scope>NUCLEOTIDE SEQUENCE [LARGE SCALE GENOMIC DNA]</scope>
    <source>
        <strain evidence="7 8">NBRC 107125</strain>
    </source>
</reference>
<dbReference type="EC" id="1.6.5.5" evidence="4"/>
<feature type="domain" description="Enoyl reductase (ER)" evidence="6">
    <location>
        <begin position="11"/>
        <end position="322"/>
    </location>
</feature>
<evidence type="ECO:0000256" key="5">
    <source>
        <dbReference type="ARBA" id="ARBA00048980"/>
    </source>
</evidence>
<evidence type="ECO:0000256" key="1">
    <source>
        <dbReference type="ARBA" id="ARBA00010371"/>
    </source>
</evidence>
<evidence type="ECO:0000259" key="6">
    <source>
        <dbReference type="SMART" id="SM00829"/>
    </source>
</evidence>
<evidence type="ECO:0000256" key="3">
    <source>
        <dbReference type="ARBA" id="ARBA00023002"/>
    </source>
</evidence>
<evidence type="ECO:0000313" key="7">
    <source>
        <dbReference type="EMBL" id="ARN74016.1"/>
    </source>
</evidence>
<dbReference type="GO" id="GO:0008270">
    <property type="term" value="F:zinc ion binding"/>
    <property type="evidence" value="ECO:0007669"/>
    <property type="project" value="InterPro"/>
</dbReference>
<evidence type="ECO:0000256" key="4">
    <source>
        <dbReference type="ARBA" id="ARBA00038919"/>
    </source>
</evidence>
<keyword evidence="2" id="KW-0521">NADP</keyword>
<keyword evidence="3" id="KW-0560">Oxidoreductase</keyword>
<gene>
    <name evidence="7" type="ORF">BST96_07715</name>
</gene>
<dbReference type="EMBL" id="CP019343">
    <property type="protein sequence ID" value="ARN74016.1"/>
    <property type="molecule type" value="Genomic_DNA"/>
</dbReference>
<dbReference type="SUPFAM" id="SSF50129">
    <property type="entry name" value="GroES-like"/>
    <property type="match status" value="1"/>
</dbReference>
<organism evidence="7 8">
    <name type="scientific">Oceanicoccus sagamiensis</name>
    <dbReference type="NCBI Taxonomy" id="716816"/>
    <lineage>
        <taxon>Bacteria</taxon>
        <taxon>Pseudomonadati</taxon>
        <taxon>Pseudomonadota</taxon>
        <taxon>Gammaproteobacteria</taxon>
        <taxon>Cellvibrionales</taxon>
        <taxon>Spongiibacteraceae</taxon>
        <taxon>Oceanicoccus</taxon>
    </lineage>
</organism>
<dbReference type="GO" id="GO:0005829">
    <property type="term" value="C:cytosol"/>
    <property type="evidence" value="ECO:0007669"/>
    <property type="project" value="TreeGrafter"/>
</dbReference>
<dbReference type="SUPFAM" id="SSF51735">
    <property type="entry name" value="NAD(P)-binding Rossmann-fold domains"/>
    <property type="match status" value="1"/>
</dbReference>
<dbReference type="InterPro" id="IPR002364">
    <property type="entry name" value="Quin_OxRdtase/zeta-crystal_CS"/>
</dbReference>
<proteinExistence type="inferred from homology"/>
<name>A0A1X9N8L2_9GAMM</name>
<dbReference type="Pfam" id="PF08240">
    <property type="entry name" value="ADH_N"/>
    <property type="match status" value="1"/>
</dbReference>
<dbReference type="GO" id="GO:0035925">
    <property type="term" value="F:mRNA 3'-UTR AU-rich region binding"/>
    <property type="evidence" value="ECO:0007669"/>
    <property type="project" value="TreeGrafter"/>
</dbReference>
<dbReference type="InterPro" id="IPR036291">
    <property type="entry name" value="NAD(P)-bd_dom_sf"/>
</dbReference>
<dbReference type="PANTHER" id="PTHR48106:SF13">
    <property type="entry name" value="QUINONE OXIDOREDUCTASE-RELATED"/>
    <property type="match status" value="1"/>
</dbReference>
<comment type="catalytic activity">
    <reaction evidence="5">
        <text>2 a quinone + NADPH + H(+) = 2 a 1,4-benzosemiquinone + NADP(+)</text>
        <dbReference type="Rhea" id="RHEA:14269"/>
        <dbReference type="ChEBI" id="CHEBI:15378"/>
        <dbReference type="ChEBI" id="CHEBI:57783"/>
        <dbReference type="ChEBI" id="CHEBI:58349"/>
        <dbReference type="ChEBI" id="CHEBI:132124"/>
        <dbReference type="ChEBI" id="CHEBI:134225"/>
        <dbReference type="EC" id="1.6.5.5"/>
    </reaction>
</comment>
<dbReference type="FunFam" id="3.40.50.720:FF:000053">
    <property type="entry name" value="Quinone oxidoreductase 1"/>
    <property type="match status" value="1"/>
</dbReference>
<dbReference type="KEGG" id="osg:BST96_07715"/>
<dbReference type="PANTHER" id="PTHR48106">
    <property type="entry name" value="QUINONE OXIDOREDUCTASE PIG3-RELATED"/>
    <property type="match status" value="1"/>
</dbReference>
<dbReference type="STRING" id="716816.BST96_07715"/>
<protein>
    <recommendedName>
        <fullName evidence="4">NADPH:quinone reductase</fullName>
        <ecNumber evidence="4">1.6.5.5</ecNumber>
    </recommendedName>
</protein>
<comment type="similarity">
    <text evidence="1">Belongs to the zinc-containing alcohol dehydrogenase family. Quinone oxidoreductase subfamily.</text>
</comment>
<dbReference type="GO" id="GO:0003960">
    <property type="term" value="F:quinone reductase (NADPH) activity"/>
    <property type="evidence" value="ECO:0007669"/>
    <property type="project" value="UniProtKB-EC"/>
</dbReference>
<dbReference type="Gene3D" id="3.90.180.10">
    <property type="entry name" value="Medium-chain alcohol dehydrogenases, catalytic domain"/>
    <property type="match status" value="1"/>
</dbReference>
<dbReference type="Proteomes" id="UP000193450">
    <property type="component" value="Chromosome"/>
</dbReference>
<dbReference type="InterPro" id="IPR011032">
    <property type="entry name" value="GroES-like_sf"/>
</dbReference>
<evidence type="ECO:0000313" key="8">
    <source>
        <dbReference type="Proteomes" id="UP000193450"/>
    </source>
</evidence>
<dbReference type="GO" id="GO:0070402">
    <property type="term" value="F:NADPH binding"/>
    <property type="evidence" value="ECO:0007669"/>
    <property type="project" value="TreeGrafter"/>
</dbReference>